<dbReference type="InterPro" id="IPR001296">
    <property type="entry name" value="Glyco_trans_1"/>
</dbReference>
<dbReference type="Pfam" id="PF13439">
    <property type="entry name" value="Glyco_transf_4"/>
    <property type="match status" value="1"/>
</dbReference>
<dbReference type="Pfam" id="PF00534">
    <property type="entry name" value="Glycos_transf_1"/>
    <property type="match status" value="1"/>
</dbReference>
<feature type="domain" description="Glycosyltransferase subfamily 4-like N-terminal" evidence="2">
    <location>
        <begin position="16"/>
        <end position="209"/>
    </location>
</feature>
<dbReference type="InterPro" id="IPR028098">
    <property type="entry name" value="Glyco_trans_4-like_N"/>
</dbReference>
<dbReference type="SUPFAM" id="SSF53756">
    <property type="entry name" value="UDP-Glycosyltransferase/glycogen phosphorylase"/>
    <property type="match status" value="1"/>
</dbReference>
<dbReference type="InterPro" id="IPR050194">
    <property type="entry name" value="Glycosyltransferase_grp1"/>
</dbReference>
<dbReference type="OrthoDB" id="4611853at2"/>
<dbReference type="RefSeq" id="WP_121988148.1">
    <property type="nucleotide sequence ID" value="NZ_OUNR01000001.1"/>
</dbReference>
<dbReference type="PANTHER" id="PTHR45947">
    <property type="entry name" value="SULFOQUINOVOSYL TRANSFERASE SQD2"/>
    <property type="match status" value="1"/>
</dbReference>
<keyword evidence="4" id="KW-1185">Reference proteome</keyword>
<name>A0A330L2T5_9BACT</name>
<dbReference type="InParanoid" id="A0A330L2T5"/>
<gene>
    <name evidence="3" type="ORF">NITLEN_10733</name>
</gene>
<dbReference type="Gene3D" id="3.40.50.2000">
    <property type="entry name" value="Glycogen Phosphorylase B"/>
    <property type="match status" value="2"/>
</dbReference>
<evidence type="ECO:0000259" key="1">
    <source>
        <dbReference type="Pfam" id="PF00534"/>
    </source>
</evidence>
<sequence>MRFCMVTTFYPPYHFGGDATFVQGLARALVTEGHHVEVVHCEDAYRVRGRERPAAQTEQDGVVVQRLRNPFGMLSPLITQQTGQPGVKATQLRAVLDREFDVVNFHNISLIGGPGVLHLSRAPVTLYTLHEHWLLCPTHIFWKNQVQACDRRECFTCCLRSGVPPQLWRYTNLIQRSLAKVDTLLAPSEYTSRQHRAAGVTAPIEVLPTFSSLEPGSSERPADEGKPRFVFVGRITASKGIGVLLEEFARLPNFDLDVIGDGDLRHRLQAQYARHRHIRFLGSVPQRELIDAYQKATALILPSLAPEVFPLTVLEALACGTPAVVHDAGGSREAVEKTGGGFVYRSGEELRQILSALTQDARLRETLAQRARSGYERFYTRAQYLARYLRVIDTIGKSKGLAVGA</sequence>
<accession>A0A330L2T5</accession>
<evidence type="ECO:0000313" key="3">
    <source>
        <dbReference type="EMBL" id="SPP63647.1"/>
    </source>
</evidence>
<reference evidence="4" key="1">
    <citation type="submission" date="2018-04" db="EMBL/GenBank/DDBJ databases">
        <authorList>
            <person name="Lucker S."/>
            <person name="Sakoula D."/>
        </authorList>
    </citation>
    <scope>NUCLEOTIDE SEQUENCE [LARGE SCALE GENOMIC DNA]</scope>
</reference>
<feature type="domain" description="Glycosyl transferase family 1" evidence="1">
    <location>
        <begin position="221"/>
        <end position="372"/>
    </location>
</feature>
<dbReference type="EMBL" id="OUNR01000001">
    <property type="protein sequence ID" value="SPP63647.1"/>
    <property type="molecule type" value="Genomic_DNA"/>
</dbReference>
<organism evidence="3 4">
    <name type="scientific">Nitrospira lenta</name>
    <dbReference type="NCBI Taxonomy" id="1436998"/>
    <lineage>
        <taxon>Bacteria</taxon>
        <taxon>Pseudomonadati</taxon>
        <taxon>Nitrospirota</taxon>
        <taxon>Nitrospiria</taxon>
        <taxon>Nitrospirales</taxon>
        <taxon>Nitrospiraceae</taxon>
        <taxon>Nitrospira</taxon>
    </lineage>
</organism>
<dbReference type="AlphaFoldDB" id="A0A330L2T5"/>
<dbReference type="PANTHER" id="PTHR45947:SF3">
    <property type="entry name" value="SULFOQUINOVOSYL TRANSFERASE SQD2"/>
    <property type="match status" value="1"/>
</dbReference>
<evidence type="ECO:0000313" key="4">
    <source>
        <dbReference type="Proteomes" id="UP000248168"/>
    </source>
</evidence>
<dbReference type="GO" id="GO:0016757">
    <property type="term" value="F:glycosyltransferase activity"/>
    <property type="evidence" value="ECO:0007669"/>
    <property type="project" value="InterPro"/>
</dbReference>
<protein>
    <submittedName>
        <fullName evidence="3">Glycosyltransferase</fullName>
    </submittedName>
</protein>
<evidence type="ECO:0000259" key="2">
    <source>
        <dbReference type="Pfam" id="PF13439"/>
    </source>
</evidence>
<proteinExistence type="predicted"/>
<keyword evidence="3" id="KW-0808">Transferase</keyword>
<dbReference type="Proteomes" id="UP000248168">
    <property type="component" value="Unassembled WGS sequence"/>
</dbReference>